<dbReference type="PANTHER" id="PTHR31636">
    <property type="entry name" value="OSJNBA0084A10.13 PROTEIN-RELATED"/>
    <property type="match status" value="1"/>
</dbReference>
<feature type="non-terminal residue" evidence="4">
    <location>
        <position position="1"/>
    </location>
</feature>
<sequence length="236" mass="27568">VHIIDFGILYGFQWPSYIQSLAEREGGPPKLKITGIDYPQPGFRPAERVEDTVRRLARYAKTFNVPFEFNAIAQKWETIKVEDLKVEMGEFVVVHCLYRAGNLPDEAGVEESPRNMVLNLIRKINPDIFIHGIVNAAYGLPFFVSRFREALYHFSAQYDMLDANIPREKPERALLESDIFGKEAFNVIACEGWERVERAETYKQWRVRHLKAGFVQVPFERELMDSAMYKVRKYYH</sequence>
<evidence type="ECO:0000256" key="3">
    <source>
        <dbReference type="PROSITE-ProRule" id="PRU01191"/>
    </source>
</evidence>
<feature type="region of interest" description="Leucine repeat II (LRII)" evidence="3">
    <location>
        <begin position="51"/>
        <end position="83"/>
    </location>
</feature>
<name>A0A830BU78_9LAMI</name>
<evidence type="ECO:0000256" key="1">
    <source>
        <dbReference type="ARBA" id="ARBA00023015"/>
    </source>
</evidence>
<gene>
    <name evidence="4" type="ORF">PHJA_001296700</name>
</gene>
<organism evidence="4 5">
    <name type="scientific">Phtheirospermum japonicum</name>
    <dbReference type="NCBI Taxonomy" id="374723"/>
    <lineage>
        <taxon>Eukaryota</taxon>
        <taxon>Viridiplantae</taxon>
        <taxon>Streptophyta</taxon>
        <taxon>Embryophyta</taxon>
        <taxon>Tracheophyta</taxon>
        <taxon>Spermatophyta</taxon>
        <taxon>Magnoliopsida</taxon>
        <taxon>eudicotyledons</taxon>
        <taxon>Gunneridae</taxon>
        <taxon>Pentapetalae</taxon>
        <taxon>asterids</taxon>
        <taxon>lamiids</taxon>
        <taxon>Lamiales</taxon>
        <taxon>Orobanchaceae</taxon>
        <taxon>Orobanchaceae incertae sedis</taxon>
        <taxon>Phtheirospermum</taxon>
    </lineage>
</organism>
<evidence type="ECO:0000313" key="4">
    <source>
        <dbReference type="EMBL" id="GFP91527.1"/>
    </source>
</evidence>
<keyword evidence="2" id="KW-0804">Transcription</keyword>
<feature type="region of interest" description="SAW" evidence="3">
    <location>
        <begin position="189"/>
        <end position="236"/>
    </location>
</feature>
<dbReference type="AlphaFoldDB" id="A0A830BU78"/>
<reference evidence="4" key="1">
    <citation type="submission" date="2020-07" db="EMBL/GenBank/DDBJ databases">
        <title>Ethylene signaling mediates host invasion by parasitic plants.</title>
        <authorList>
            <person name="Yoshida S."/>
        </authorList>
    </citation>
    <scope>NUCLEOTIDE SEQUENCE</scope>
    <source>
        <strain evidence="4">Okayama</strain>
    </source>
</reference>
<proteinExistence type="inferred from homology"/>
<feature type="short sequence motif" description="VHIID" evidence="3">
    <location>
        <begin position="1"/>
        <end position="5"/>
    </location>
</feature>
<evidence type="ECO:0000256" key="2">
    <source>
        <dbReference type="ARBA" id="ARBA00023163"/>
    </source>
</evidence>
<keyword evidence="5" id="KW-1185">Reference proteome</keyword>
<dbReference type="EMBL" id="BMAC01000247">
    <property type="protein sequence ID" value="GFP91527.1"/>
    <property type="molecule type" value="Genomic_DNA"/>
</dbReference>
<comment type="similarity">
    <text evidence="3">Belongs to the GRAS family.</text>
</comment>
<dbReference type="Pfam" id="PF03514">
    <property type="entry name" value="GRAS"/>
    <property type="match status" value="1"/>
</dbReference>
<comment type="caution">
    <text evidence="3">Lacks conserved residue(s) required for the propagation of feature annotation.</text>
</comment>
<protein>
    <submittedName>
        <fullName evidence="4">Scarecrow-like protein 9</fullName>
    </submittedName>
</protein>
<dbReference type="InterPro" id="IPR005202">
    <property type="entry name" value="TF_GRAS"/>
</dbReference>
<evidence type="ECO:0000313" key="5">
    <source>
        <dbReference type="Proteomes" id="UP000653305"/>
    </source>
</evidence>
<comment type="caution">
    <text evidence="4">The sequence shown here is derived from an EMBL/GenBank/DDBJ whole genome shotgun (WGS) entry which is preliminary data.</text>
</comment>
<accession>A0A830BU78</accession>
<dbReference type="OrthoDB" id="907585at2759"/>
<dbReference type="Proteomes" id="UP000653305">
    <property type="component" value="Unassembled WGS sequence"/>
</dbReference>
<dbReference type="PROSITE" id="PS50985">
    <property type="entry name" value="GRAS"/>
    <property type="match status" value="1"/>
</dbReference>
<keyword evidence="1" id="KW-0805">Transcription regulation</keyword>